<proteinExistence type="inferred from homology"/>
<name>A0A1H6TFQ6_9EURY</name>
<dbReference type="KEGG" id="hae:halTADL_2072"/>
<evidence type="ECO:0000259" key="4">
    <source>
        <dbReference type="PROSITE" id="PS01031"/>
    </source>
</evidence>
<dbReference type="Gene3D" id="2.60.40.790">
    <property type="match status" value="1"/>
</dbReference>
<feature type="domain" description="SHSP" evidence="4">
    <location>
        <begin position="39"/>
        <end position="153"/>
    </location>
</feature>
<evidence type="ECO:0000313" key="5">
    <source>
        <dbReference type="EMBL" id="SEI78923.1"/>
    </source>
</evidence>
<feature type="region of interest" description="Disordered" evidence="3">
    <location>
        <begin position="89"/>
        <end position="127"/>
    </location>
</feature>
<evidence type="ECO:0000256" key="3">
    <source>
        <dbReference type="SAM" id="MobiDB-lite"/>
    </source>
</evidence>
<accession>A0A2H4Q3D1</accession>
<dbReference type="InterPro" id="IPR002068">
    <property type="entry name" value="A-crystallin/Hsp20_dom"/>
</dbReference>
<evidence type="ECO:0000313" key="6">
    <source>
        <dbReference type="Proteomes" id="UP000198888"/>
    </source>
</evidence>
<dbReference type="Proteomes" id="UP000198888">
    <property type="component" value="Unassembled WGS sequence"/>
</dbReference>
<dbReference type="AlphaFoldDB" id="A0A1H6TFQ6"/>
<dbReference type="InterPro" id="IPR031107">
    <property type="entry name" value="Small_HSP"/>
</dbReference>
<dbReference type="PROSITE" id="PS01031">
    <property type="entry name" value="SHSP"/>
    <property type="match status" value="1"/>
</dbReference>
<dbReference type="EMBL" id="FNYR01000008">
    <property type="protein sequence ID" value="SEI78923.1"/>
    <property type="molecule type" value="Genomic_DNA"/>
</dbReference>
<reference evidence="5 6" key="1">
    <citation type="submission" date="2016-10" db="EMBL/GenBank/DDBJ databases">
        <authorList>
            <person name="de Groot N.N."/>
        </authorList>
    </citation>
    <scope>NUCLEOTIDE SEQUENCE [LARGE SCALE GENOMIC DNA]</scope>
    <source>
        <strain evidence="5 6">DSM 22187</strain>
    </source>
</reference>
<accession>A0A1H6TFQ6</accession>
<feature type="compositionally biased region" description="Basic and acidic residues" evidence="3">
    <location>
        <begin position="97"/>
        <end position="110"/>
    </location>
</feature>
<keyword evidence="6" id="KW-1185">Reference proteome</keyword>
<gene>
    <name evidence="5" type="ORF">SAMN05444271_10833</name>
</gene>
<dbReference type="STRING" id="1073996.SAMN05444271_10833"/>
<sequence>MSLKDELGAMDGRSNPFRELDELIQRMNQQFGEFSGSFETESMLATDVSADVADQGDQLVVTVDLPGYSQDDIDLTVDREMLTISAEYEESEAEETAQYHRQERRRESVRRQIPLPEEIKAQEASASYNNGVLTVTLPKLEPEESGGYQIDVE</sequence>
<organism evidence="5 6">
    <name type="scientific">Halohasta litchfieldiae</name>
    <dbReference type="NCBI Taxonomy" id="1073996"/>
    <lineage>
        <taxon>Archaea</taxon>
        <taxon>Methanobacteriati</taxon>
        <taxon>Methanobacteriota</taxon>
        <taxon>Stenosarchaea group</taxon>
        <taxon>Halobacteria</taxon>
        <taxon>Halobacteriales</taxon>
        <taxon>Haloferacaceae</taxon>
        <taxon>Halohasta</taxon>
    </lineage>
</organism>
<dbReference type="Pfam" id="PF00011">
    <property type="entry name" value="HSP20"/>
    <property type="match status" value="1"/>
</dbReference>
<evidence type="ECO:0000256" key="2">
    <source>
        <dbReference type="RuleBase" id="RU003616"/>
    </source>
</evidence>
<dbReference type="SUPFAM" id="SSF49764">
    <property type="entry name" value="HSP20-like chaperones"/>
    <property type="match status" value="1"/>
</dbReference>
<dbReference type="PANTHER" id="PTHR11527">
    <property type="entry name" value="HEAT-SHOCK PROTEIN 20 FAMILY MEMBER"/>
    <property type="match status" value="1"/>
</dbReference>
<dbReference type="InterPro" id="IPR008978">
    <property type="entry name" value="HSP20-like_chaperone"/>
</dbReference>
<dbReference type="CDD" id="cd06464">
    <property type="entry name" value="ACD_sHsps-like"/>
    <property type="match status" value="1"/>
</dbReference>
<evidence type="ECO:0000256" key="1">
    <source>
        <dbReference type="PROSITE-ProRule" id="PRU00285"/>
    </source>
</evidence>
<comment type="similarity">
    <text evidence="1 2">Belongs to the small heat shock protein (HSP20) family.</text>
</comment>
<protein>
    <submittedName>
        <fullName evidence="5">HSP20 family protein</fullName>
    </submittedName>
</protein>